<evidence type="ECO:0000313" key="4">
    <source>
        <dbReference type="Proteomes" id="UP000324748"/>
    </source>
</evidence>
<protein>
    <submittedName>
        <fullName evidence="2">Uncharacterized protein</fullName>
    </submittedName>
</protein>
<organism evidence="2 4">
    <name type="scientific">Puccinia graminis f. sp. tritici</name>
    <dbReference type="NCBI Taxonomy" id="56615"/>
    <lineage>
        <taxon>Eukaryota</taxon>
        <taxon>Fungi</taxon>
        <taxon>Dikarya</taxon>
        <taxon>Basidiomycota</taxon>
        <taxon>Pucciniomycotina</taxon>
        <taxon>Pucciniomycetes</taxon>
        <taxon>Pucciniales</taxon>
        <taxon>Pucciniaceae</taxon>
        <taxon>Puccinia</taxon>
    </lineage>
</organism>
<dbReference type="EMBL" id="VSWC01000015">
    <property type="protein sequence ID" value="KAA1113079.1"/>
    <property type="molecule type" value="Genomic_DNA"/>
</dbReference>
<sequence>MFLMTFFQKAHIGLAFLPIMTILHLGQLAPVDGTEVNCLPHFDSEYGNPTACKNS</sequence>
<reference evidence="4 5" key="1">
    <citation type="submission" date="2019-05" db="EMBL/GenBank/DDBJ databases">
        <title>Emergence of the Ug99 lineage of the wheat stem rust pathogen through somatic hybridization.</title>
        <authorList>
            <person name="Li F."/>
            <person name="Upadhyaya N.M."/>
            <person name="Sperschneider J."/>
            <person name="Matny O."/>
            <person name="Nguyen-Phuc H."/>
            <person name="Mago R."/>
            <person name="Raley C."/>
            <person name="Miller M.E."/>
            <person name="Silverstein K.A.T."/>
            <person name="Henningsen E."/>
            <person name="Hirsch C.D."/>
            <person name="Visser B."/>
            <person name="Pretorius Z.A."/>
            <person name="Steffenson B.J."/>
            <person name="Schwessinger B."/>
            <person name="Dodds P.N."/>
            <person name="Figueroa M."/>
        </authorList>
    </citation>
    <scope>NUCLEOTIDE SEQUENCE [LARGE SCALE GENOMIC DNA]</scope>
    <source>
        <strain evidence="2">21-0</strain>
        <strain evidence="3 5">Ug99</strain>
    </source>
</reference>
<name>A0A5B0QJ12_PUCGR</name>
<dbReference type="AlphaFoldDB" id="A0A5B0QJ12"/>
<evidence type="ECO:0000313" key="5">
    <source>
        <dbReference type="Proteomes" id="UP000325313"/>
    </source>
</evidence>
<feature type="chain" id="PRO_5036366520" evidence="1">
    <location>
        <begin position="16"/>
        <end position="55"/>
    </location>
</feature>
<dbReference type="Proteomes" id="UP000324748">
    <property type="component" value="Unassembled WGS sequence"/>
</dbReference>
<keyword evidence="4" id="KW-1185">Reference proteome</keyword>
<comment type="caution">
    <text evidence="2">The sequence shown here is derived from an EMBL/GenBank/DDBJ whole genome shotgun (WGS) entry which is preliminary data.</text>
</comment>
<proteinExistence type="predicted"/>
<evidence type="ECO:0000313" key="3">
    <source>
        <dbReference type="EMBL" id="KAA1135904.1"/>
    </source>
</evidence>
<keyword evidence="1" id="KW-0732">Signal</keyword>
<evidence type="ECO:0000256" key="1">
    <source>
        <dbReference type="SAM" id="SignalP"/>
    </source>
</evidence>
<evidence type="ECO:0000313" key="2">
    <source>
        <dbReference type="EMBL" id="KAA1113079.1"/>
    </source>
</evidence>
<gene>
    <name evidence="2" type="ORF">PGT21_020214</name>
    <name evidence="3" type="ORF">PGTUg99_032113</name>
</gene>
<dbReference type="Proteomes" id="UP000325313">
    <property type="component" value="Unassembled WGS sequence"/>
</dbReference>
<dbReference type="EMBL" id="VDEP01000037">
    <property type="protein sequence ID" value="KAA1135904.1"/>
    <property type="molecule type" value="Genomic_DNA"/>
</dbReference>
<feature type="signal peptide" evidence="1">
    <location>
        <begin position="1"/>
        <end position="15"/>
    </location>
</feature>
<accession>A0A5B0QJ12</accession>